<protein>
    <submittedName>
        <fullName evidence="2">Copper-binding protein</fullName>
    </submittedName>
</protein>
<dbReference type="Proteomes" id="UP001058461">
    <property type="component" value="Chromosome"/>
</dbReference>
<organism evidence="2 3">
    <name type="scientific">Marinobacterium rhizophilum</name>
    <dbReference type="NCBI Taxonomy" id="420402"/>
    <lineage>
        <taxon>Bacteria</taxon>
        <taxon>Pseudomonadati</taxon>
        <taxon>Pseudomonadota</taxon>
        <taxon>Gammaproteobacteria</taxon>
        <taxon>Oceanospirillales</taxon>
        <taxon>Oceanospirillaceae</taxon>
        <taxon>Marinobacterium</taxon>
    </lineage>
</organism>
<keyword evidence="3" id="KW-1185">Reference proteome</keyword>
<reference evidence="2" key="1">
    <citation type="submission" date="2021-04" db="EMBL/GenBank/DDBJ databases">
        <title>Oceanospirillales bacteria with DddD are important DMSP degraders in coastal seawater.</title>
        <authorList>
            <person name="Liu J."/>
        </authorList>
    </citation>
    <scope>NUCLEOTIDE SEQUENCE</scope>
    <source>
        <strain evidence="2">D13-1</strain>
    </source>
</reference>
<sequence length="143" mass="15698">MITRPIAAAVLAASLFIAPQALAEGDLTRLPTELPALVLGSEESDYSMSEKRYELETGKAYKLEVISTGRKEYAIRAPEFFASIFLRKVEAGDLEIKAVSLTELEFEQEGEAELYFVPVKTGEFSFYSAGLEGKGMVGTFSVR</sequence>
<accession>A0ABY5HNS3</accession>
<evidence type="ECO:0000313" key="3">
    <source>
        <dbReference type="Proteomes" id="UP001058461"/>
    </source>
</evidence>
<proteinExistence type="predicted"/>
<evidence type="ECO:0000256" key="1">
    <source>
        <dbReference type="SAM" id="SignalP"/>
    </source>
</evidence>
<name>A0ABY5HNS3_9GAMM</name>
<evidence type="ECO:0000313" key="2">
    <source>
        <dbReference type="EMBL" id="UTW13432.1"/>
    </source>
</evidence>
<keyword evidence="1" id="KW-0732">Signal</keyword>
<gene>
    <name evidence="2" type="ORF">KDW95_07220</name>
</gene>
<feature type="chain" id="PRO_5046958334" evidence="1">
    <location>
        <begin position="24"/>
        <end position="143"/>
    </location>
</feature>
<dbReference type="EMBL" id="CP073347">
    <property type="protein sequence ID" value="UTW13432.1"/>
    <property type="molecule type" value="Genomic_DNA"/>
</dbReference>
<dbReference type="RefSeq" id="WP_255855616.1">
    <property type="nucleotide sequence ID" value="NZ_CP073347.1"/>
</dbReference>
<feature type="signal peptide" evidence="1">
    <location>
        <begin position="1"/>
        <end position="23"/>
    </location>
</feature>